<sequence>MKESEMEKCHHFPSRKKPLMHSEVKKKRKKRSEKISINQRILGLRCMTCENARSHQECDTRGVMKECMPNELACAIEERKINLGPERIIFKHCKQPLACDNNQVQVKGRASRMRCSVT</sequence>
<feature type="domain" description="Snake toxin/toxin-like" evidence="3">
    <location>
        <begin position="44"/>
        <end position="115"/>
    </location>
</feature>
<evidence type="ECO:0000256" key="2">
    <source>
        <dbReference type="SAM" id="MobiDB-lite"/>
    </source>
</evidence>
<dbReference type="InterPro" id="IPR035076">
    <property type="entry name" value="Toxin/TOLIP"/>
</dbReference>
<accession>A0ABP0FJI6</accession>
<evidence type="ECO:0000313" key="4">
    <source>
        <dbReference type="EMBL" id="CAK8679838.1"/>
    </source>
</evidence>
<dbReference type="Proteomes" id="UP001642483">
    <property type="component" value="Unassembled WGS sequence"/>
</dbReference>
<reference evidence="4 5" key="1">
    <citation type="submission" date="2024-02" db="EMBL/GenBank/DDBJ databases">
        <authorList>
            <person name="Daric V."/>
            <person name="Darras S."/>
        </authorList>
    </citation>
    <scope>NUCLEOTIDE SEQUENCE [LARGE SCALE GENOMIC DNA]</scope>
</reference>
<protein>
    <recommendedName>
        <fullName evidence="3">Snake toxin/toxin-like domain-containing protein</fullName>
    </recommendedName>
</protein>
<gene>
    <name evidence="4" type="ORF">CVLEPA_LOCUS10087</name>
</gene>
<keyword evidence="5" id="KW-1185">Reference proteome</keyword>
<dbReference type="SUPFAM" id="SSF57302">
    <property type="entry name" value="Snake toxin-like"/>
    <property type="match status" value="1"/>
</dbReference>
<evidence type="ECO:0000256" key="1">
    <source>
        <dbReference type="ARBA" id="ARBA00022729"/>
    </source>
</evidence>
<dbReference type="EMBL" id="CAWYQH010000068">
    <property type="protein sequence ID" value="CAK8679838.1"/>
    <property type="molecule type" value="Genomic_DNA"/>
</dbReference>
<organism evidence="4 5">
    <name type="scientific">Clavelina lepadiformis</name>
    <name type="common">Light-bulb sea squirt</name>
    <name type="synonym">Ascidia lepadiformis</name>
    <dbReference type="NCBI Taxonomy" id="159417"/>
    <lineage>
        <taxon>Eukaryota</taxon>
        <taxon>Metazoa</taxon>
        <taxon>Chordata</taxon>
        <taxon>Tunicata</taxon>
        <taxon>Ascidiacea</taxon>
        <taxon>Aplousobranchia</taxon>
        <taxon>Clavelinidae</taxon>
        <taxon>Clavelina</taxon>
    </lineage>
</organism>
<feature type="compositionally biased region" description="Basic residues" evidence="2">
    <location>
        <begin position="11"/>
        <end position="32"/>
    </location>
</feature>
<feature type="region of interest" description="Disordered" evidence="2">
    <location>
        <begin position="1"/>
        <end position="33"/>
    </location>
</feature>
<evidence type="ECO:0000313" key="5">
    <source>
        <dbReference type="Proteomes" id="UP001642483"/>
    </source>
</evidence>
<dbReference type="InterPro" id="IPR018363">
    <property type="entry name" value="CD59_antigen_CS"/>
</dbReference>
<keyword evidence="1" id="KW-0732">Signal</keyword>
<dbReference type="PROSITE" id="PS00983">
    <property type="entry name" value="LY6_UPAR"/>
    <property type="match status" value="1"/>
</dbReference>
<comment type="caution">
    <text evidence="4">The sequence shown here is derived from an EMBL/GenBank/DDBJ whole genome shotgun (WGS) entry which is preliminary data.</text>
</comment>
<feature type="compositionally biased region" description="Basic and acidic residues" evidence="2">
    <location>
        <begin position="1"/>
        <end position="10"/>
    </location>
</feature>
<evidence type="ECO:0000259" key="3">
    <source>
        <dbReference type="Pfam" id="PF00087"/>
    </source>
</evidence>
<name>A0ABP0FJI6_CLALP</name>
<dbReference type="Pfam" id="PF00087">
    <property type="entry name" value="Toxin_TOLIP"/>
    <property type="match status" value="1"/>
</dbReference>
<proteinExistence type="predicted"/>
<dbReference type="InterPro" id="IPR045860">
    <property type="entry name" value="Snake_toxin-like_sf"/>
</dbReference>